<accession>A0A139HIR8</accession>
<organism evidence="1 2">
    <name type="scientific">Pseudocercospora musae</name>
    <dbReference type="NCBI Taxonomy" id="113226"/>
    <lineage>
        <taxon>Eukaryota</taxon>
        <taxon>Fungi</taxon>
        <taxon>Dikarya</taxon>
        <taxon>Ascomycota</taxon>
        <taxon>Pezizomycotina</taxon>
        <taxon>Dothideomycetes</taxon>
        <taxon>Dothideomycetidae</taxon>
        <taxon>Mycosphaerellales</taxon>
        <taxon>Mycosphaerellaceae</taxon>
        <taxon>Pseudocercospora</taxon>
    </lineage>
</organism>
<keyword evidence="2" id="KW-1185">Reference proteome</keyword>
<reference evidence="1 2" key="1">
    <citation type="submission" date="2015-07" db="EMBL/GenBank/DDBJ databases">
        <title>Comparative genomics of the Sigatoka disease complex on banana suggests a link between parallel evolutionary changes in Pseudocercospora fijiensis and Pseudocercospora eumusae and increased virulence on the banana host.</title>
        <authorList>
            <person name="Chang T.-C."/>
            <person name="Salvucci A."/>
            <person name="Crous P.W."/>
            <person name="Stergiopoulos I."/>
        </authorList>
    </citation>
    <scope>NUCLEOTIDE SEQUENCE [LARGE SCALE GENOMIC DNA]</scope>
    <source>
        <strain evidence="1 2">CBS 116634</strain>
    </source>
</reference>
<sequence length="668" mass="72158">MLCIPTHPPSPAGSLLDSDRFGQISWEVDVQAFSDSQPVGHELEWDDVEETLEDVDGVWDFDLVGLVAWELLVVGVADDDWASLACNDLLVGVERLGEDVVAGEDHDDWEILVDKRKNTVLQLTRHDSLAVEVGNLLDLEGSLESSRVLSATSKQKEGLLVLELEAELLDFLVHLENFAELLRNLAQTLHNLETSLLFARAILGEKEGEHDHADELRGICFGGCDTNLWARVDVDTAVGHERDGGTDDVDNTDRQGAALQAVAQSHERVGSLTGLRDEDAGVVTEDRGLAVQEIRSKLDGDGDLRDEDETSAATDCADVLLETAQSHSLVGQVQATAHGVDHGLRLLEDLLLHEVVEAALHDLLELNLQSLDGANIAGAIRLAQTVNVELTLVNVGNIVVFEVKHLLGVLDDGGGVGGEEEFGGLWDAIVGEESARLRAVEEGLVWWREEVAAKHVRALLQRNILAGLLGGEHVLAVAKLNINKVNLHLLGGAHTNDERRTLPGGHNLAWEVDTLHKQTEGTLQLLDDSLDQSCEVDGWVRVVDVFCELRDGLSVGLRLEFESLALQQSLQLLVVGDDAIVHDGKLPLGVGSVRMAVDSGWRTVGGPSGVCDSCVVVEKLGEIWLLLVDQLLELGNLAHLFEGEDLILPVAIDGQTGGVIATVFESAL</sequence>
<evidence type="ECO:0000313" key="2">
    <source>
        <dbReference type="Proteomes" id="UP000073492"/>
    </source>
</evidence>
<dbReference type="InterPro" id="IPR057783">
    <property type="entry name" value="YKL104W-A"/>
</dbReference>
<evidence type="ECO:0000313" key="1">
    <source>
        <dbReference type="EMBL" id="KXT02277.1"/>
    </source>
</evidence>
<gene>
    <name evidence="1" type="ORF">AC579_8322</name>
</gene>
<dbReference type="OrthoDB" id="10676534at2759"/>
<dbReference type="EMBL" id="LFZO01000628">
    <property type="protein sequence ID" value="KXT02277.1"/>
    <property type="molecule type" value="Genomic_DNA"/>
</dbReference>
<comment type="caution">
    <text evidence="1">The sequence shown here is derived from an EMBL/GenBank/DDBJ whole genome shotgun (WGS) entry which is preliminary data.</text>
</comment>
<name>A0A139HIR8_9PEZI</name>
<protein>
    <submittedName>
        <fullName evidence="1">Uncharacterized protein</fullName>
    </submittedName>
</protein>
<dbReference type="Proteomes" id="UP000073492">
    <property type="component" value="Unassembled WGS sequence"/>
</dbReference>
<dbReference type="Pfam" id="PF23478">
    <property type="entry name" value="YKL104W-A"/>
    <property type="match status" value="1"/>
</dbReference>
<dbReference type="AlphaFoldDB" id="A0A139HIR8"/>
<proteinExistence type="predicted"/>